<organism evidence="1 2">
    <name type="scientific">Streptomyces bottropensis ATCC 25435</name>
    <dbReference type="NCBI Taxonomy" id="1054862"/>
    <lineage>
        <taxon>Bacteria</taxon>
        <taxon>Bacillati</taxon>
        <taxon>Actinomycetota</taxon>
        <taxon>Actinomycetes</taxon>
        <taxon>Kitasatosporales</taxon>
        <taxon>Streptomycetaceae</taxon>
        <taxon>Streptomyces</taxon>
    </lineage>
</organism>
<dbReference type="AlphaFoldDB" id="M3DLF2"/>
<name>M3DLF2_9ACTN</name>
<protein>
    <submittedName>
        <fullName evidence="1">Uncharacterized protein</fullName>
    </submittedName>
</protein>
<evidence type="ECO:0000313" key="2">
    <source>
        <dbReference type="Proteomes" id="UP000030760"/>
    </source>
</evidence>
<dbReference type="EMBL" id="KB405056">
    <property type="protein sequence ID" value="EMF57742.1"/>
    <property type="molecule type" value="Genomic_DNA"/>
</dbReference>
<accession>M3DLF2</accession>
<evidence type="ECO:0000313" key="1">
    <source>
        <dbReference type="EMBL" id="EMF57742.1"/>
    </source>
</evidence>
<proteinExistence type="predicted"/>
<dbReference type="Proteomes" id="UP000030760">
    <property type="component" value="Unassembled WGS sequence"/>
</dbReference>
<reference evidence="2" key="1">
    <citation type="journal article" date="2013" name="Genome Announc.">
        <title>Draft Genome Sequence of Streptomyces bottropensis ATCC 25435, a Bottromycin-Producing Actinomycete.</title>
        <authorList>
            <person name="Zhang H."/>
            <person name="Zhou W."/>
            <person name="Zhuang Y."/>
            <person name="Liang X."/>
            <person name="Liu T."/>
        </authorList>
    </citation>
    <scope>NUCLEOTIDE SEQUENCE [LARGE SCALE GENOMIC DNA]</scope>
    <source>
        <strain evidence="2">ATCC 25435</strain>
    </source>
</reference>
<sequence length="37" mass="3975">MAARLLFPGQRLPAAFALFTAGPLVRRLSTGGRPRHA</sequence>
<gene>
    <name evidence="1" type="ORF">SBD_0414</name>
</gene>